<dbReference type="NCBIfam" id="NF006108">
    <property type="entry name" value="PRK08259.1"/>
    <property type="match status" value="1"/>
</dbReference>
<organism evidence="3 4">
    <name type="scientific">Octopus sinensis</name>
    <name type="common">East Asian common octopus</name>
    <dbReference type="NCBI Taxonomy" id="2607531"/>
    <lineage>
        <taxon>Eukaryota</taxon>
        <taxon>Metazoa</taxon>
        <taxon>Spiralia</taxon>
        <taxon>Lophotrochozoa</taxon>
        <taxon>Mollusca</taxon>
        <taxon>Cephalopoda</taxon>
        <taxon>Coleoidea</taxon>
        <taxon>Octopodiformes</taxon>
        <taxon>Octopoda</taxon>
        <taxon>Incirrata</taxon>
        <taxon>Octopodidae</taxon>
        <taxon>Octopus</taxon>
    </lineage>
</organism>
<evidence type="ECO:0000256" key="2">
    <source>
        <dbReference type="RuleBase" id="RU003707"/>
    </source>
</evidence>
<dbReference type="PANTHER" id="PTHR43802">
    <property type="entry name" value="ENOYL-COA HYDRATASE"/>
    <property type="match status" value="1"/>
</dbReference>
<dbReference type="CDD" id="cd06558">
    <property type="entry name" value="crotonase-like"/>
    <property type="match status" value="1"/>
</dbReference>
<dbReference type="Gene3D" id="1.10.287.2460">
    <property type="match status" value="1"/>
</dbReference>
<dbReference type="InterPro" id="IPR029045">
    <property type="entry name" value="ClpP/crotonase-like_dom_sf"/>
</dbReference>
<comment type="similarity">
    <text evidence="1 2">Belongs to the enoyl-CoA hydratase/isomerase family.</text>
</comment>
<dbReference type="Pfam" id="PF00378">
    <property type="entry name" value="ECH_1"/>
    <property type="match status" value="1"/>
</dbReference>
<keyword evidence="3" id="KW-1185">Reference proteome</keyword>
<gene>
    <name evidence="4" type="primary">LOC115223574</name>
</gene>
<protein>
    <submittedName>
        <fullName evidence="4">Enoyl-CoA hydratase/isomerase YngF</fullName>
    </submittedName>
</protein>
<sequence length="312" mass="33969">MTLPFGPLGLRCLSRSVLCGRNVKTVFLQQTTSAGRYVHNIAKKDSVTVELIGKICLIGLNCPEKKNAVNSQTAHSLYRAFQDFEHNDQTHVAVLFGKGGNFCAGFDLKELADEFRSAEVALPDSPSRTERAPMGPTRMSFSKPVIAAVSGYAVAGGLELALMCDLRVVEESAIMGVYNRRLGVPLVDGCTVRLPKLIGLSRAMDLILTGRPVDSKEALQIGLANRVVPNGTAIGQATQLALSISRYPQVCLQADRRSAYYSCYDATSRQEALQYEFLNGRDVLTVESIKGAQKFVEGYGKHGAFDTENKEK</sequence>
<dbReference type="PANTHER" id="PTHR43802:SF1">
    <property type="entry name" value="IP11341P-RELATED"/>
    <property type="match status" value="1"/>
</dbReference>
<dbReference type="GO" id="GO:0003824">
    <property type="term" value="F:catalytic activity"/>
    <property type="evidence" value="ECO:0007669"/>
    <property type="project" value="InterPro"/>
</dbReference>
<dbReference type="AlphaFoldDB" id="A0A6P7TFL5"/>
<dbReference type="PROSITE" id="PS00166">
    <property type="entry name" value="ENOYL_COA_HYDRATASE"/>
    <property type="match status" value="1"/>
</dbReference>
<evidence type="ECO:0000256" key="1">
    <source>
        <dbReference type="ARBA" id="ARBA00005254"/>
    </source>
</evidence>
<evidence type="ECO:0000313" key="4">
    <source>
        <dbReference type="RefSeq" id="XP_029650074.1"/>
    </source>
</evidence>
<name>A0A6P7TFL5_9MOLL</name>
<evidence type="ECO:0000313" key="3">
    <source>
        <dbReference type="Proteomes" id="UP000515154"/>
    </source>
</evidence>
<dbReference type="InterPro" id="IPR018376">
    <property type="entry name" value="Enoyl-CoA_hyd/isom_CS"/>
</dbReference>
<dbReference type="SUPFAM" id="SSF52096">
    <property type="entry name" value="ClpP/crotonase"/>
    <property type="match status" value="1"/>
</dbReference>
<dbReference type="InterPro" id="IPR001753">
    <property type="entry name" value="Enoyl-CoA_hydra/iso"/>
</dbReference>
<dbReference type="KEGG" id="osn:115223574"/>
<dbReference type="Gene3D" id="3.90.226.10">
    <property type="entry name" value="2-enoyl-CoA Hydratase, Chain A, domain 1"/>
    <property type="match status" value="1"/>
</dbReference>
<dbReference type="Proteomes" id="UP000515154">
    <property type="component" value="Linkage group LG23"/>
</dbReference>
<reference evidence="4" key="1">
    <citation type="submission" date="2025-08" db="UniProtKB">
        <authorList>
            <consortium name="RefSeq"/>
        </authorList>
    </citation>
    <scope>IDENTIFICATION</scope>
</reference>
<dbReference type="RefSeq" id="XP_029650074.1">
    <property type="nucleotide sequence ID" value="XM_029794214.2"/>
</dbReference>
<proteinExistence type="inferred from homology"/>
<accession>A0A6P7TFL5</accession>